<comment type="subcellular location">
    <subcellularLocation>
        <location evidence="1 14">Cytoplasm</location>
    </subcellularLocation>
</comment>
<dbReference type="SUPFAM" id="SSF51984">
    <property type="entry name" value="MurCD N-terminal domain"/>
    <property type="match status" value="1"/>
</dbReference>
<dbReference type="InterPro" id="IPR050061">
    <property type="entry name" value="MurCDEF_pg_biosynth"/>
</dbReference>
<dbReference type="PANTHER" id="PTHR43445:SF3">
    <property type="entry name" value="UDP-N-ACETYLMURAMATE--L-ALANINE LIGASE"/>
    <property type="match status" value="1"/>
</dbReference>
<evidence type="ECO:0000256" key="13">
    <source>
        <dbReference type="ARBA" id="ARBA00047833"/>
    </source>
</evidence>
<dbReference type="UniPathway" id="UPA00219"/>
<dbReference type="SUPFAM" id="SSF53623">
    <property type="entry name" value="MurD-like peptide ligases, catalytic domain"/>
    <property type="match status" value="1"/>
</dbReference>
<evidence type="ECO:0000256" key="3">
    <source>
        <dbReference type="ARBA" id="ARBA00012211"/>
    </source>
</evidence>
<dbReference type="InterPro" id="IPR013221">
    <property type="entry name" value="Mur_ligase_cen"/>
</dbReference>
<keyword evidence="19" id="KW-1185">Reference proteome</keyword>
<dbReference type="GO" id="GO:0071555">
    <property type="term" value="P:cell wall organization"/>
    <property type="evidence" value="ECO:0007669"/>
    <property type="project" value="UniProtKB-KW"/>
</dbReference>
<dbReference type="GO" id="GO:0005524">
    <property type="term" value="F:ATP binding"/>
    <property type="evidence" value="ECO:0007669"/>
    <property type="project" value="UniProtKB-UniRule"/>
</dbReference>
<dbReference type="InterPro" id="IPR000713">
    <property type="entry name" value="Mur_ligase_N"/>
</dbReference>
<protein>
    <recommendedName>
        <fullName evidence="3 14">UDP-N-acetylmuramate--L-alanine ligase</fullName>
        <ecNumber evidence="3 14">6.3.2.8</ecNumber>
    </recommendedName>
    <alternativeName>
        <fullName evidence="14">UDP-N-acetylmuramoyl-L-alanine synthetase</fullName>
    </alternativeName>
</protein>
<evidence type="ECO:0000256" key="10">
    <source>
        <dbReference type="ARBA" id="ARBA00022984"/>
    </source>
</evidence>
<dbReference type="eggNOG" id="COG0773">
    <property type="taxonomic scope" value="Bacteria"/>
</dbReference>
<evidence type="ECO:0000256" key="1">
    <source>
        <dbReference type="ARBA" id="ARBA00004496"/>
    </source>
</evidence>
<evidence type="ECO:0000256" key="8">
    <source>
        <dbReference type="ARBA" id="ARBA00022840"/>
    </source>
</evidence>
<dbReference type="SUPFAM" id="SSF53244">
    <property type="entry name" value="MurD-like peptide ligases, peptide-binding domain"/>
    <property type="match status" value="1"/>
</dbReference>
<reference evidence="18 19" key="1">
    <citation type="submission" date="2014-06" db="EMBL/GenBank/DDBJ databases">
        <title>Draft genome sequence of Bacillus gaemokensis JCM 15801 (MCCC 1A00707).</title>
        <authorList>
            <person name="Lai Q."/>
            <person name="Liu Y."/>
            <person name="Shao Z."/>
        </authorList>
    </citation>
    <scope>NUCLEOTIDE SEQUENCE [LARGE SCALE GENOMIC DNA]</scope>
    <source>
        <strain evidence="18 19">JCM 15801</strain>
    </source>
</reference>
<dbReference type="GO" id="GO:0005737">
    <property type="term" value="C:cytoplasm"/>
    <property type="evidence" value="ECO:0007669"/>
    <property type="project" value="UniProtKB-SubCell"/>
</dbReference>
<dbReference type="GO" id="GO:0009252">
    <property type="term" value="P:peptidoglycan biosynthetic process"/>
    <property type="evidence" value="ECO:0007669"/>
    <property type="project" value="UniProtKB-UniRule"/>
</dbReference>
<evidence type="ECO:0000256" key="2">
    <source>
        <dbReference type="ARBA" id="ARBA00004752"/>
    </source>
</evidence>
<name>A0A073KQ42_9BACI</name>
<keyword evidence="5 14" id="KW-0436">Ligase</keyword>
<organism evidence="18 19">
    <name type="scientific">Bacillus gaemokensis</name>
    <dbReference type="NCBI Taxonomy" id="574375"/>
    <lineage>
        <taxon>Bacteria</taxon>
        <taxon>Bacillati</taxon>
        <taxon>Bacillota</taxon>
        <taxon>Bacilli</taxon>
        <taxon>Bacillales</taxon>
        <taxon>Bacillaceae</taxon>
        <taxon>Bacillus</taxon>
        <taxon>Bacillus cereus group</taxon>
    </lineage>
</organism>
<dbReference type="Gene3D" id="3.40.50.720">
    <property type="entry name" value="NAD(P)-binding Rossmann-like Domain"/>
    <property type="match status" value="1"/>
</dbReference>
<evidence type="ECO:0000256" key="14">
    <source>
        <dbReference type="HAMAP-Rule" id="MF_00046"/>
    </source>
</evidence>
<sequence length="436" mass="49145">MTVYHFVGIKGTGMSSLAQILHDMKHTVQGSDFEKRFFTQTALEKRGISILPFDRNNVKEGQVVIAGNAFPDTHEEIVAAQELNIPVHRYHHFLGNLMNKYTSVAVTGAHGKTSTTGLLAHVMQGAHPTSYLIGDGTGHGVENSKYFVFEACEYRRHFLSYYPDYAIMTNIDFDHPDYFTDVNDVFSAFQEMALQVKKGIIACGDDEELQKIQAKVPVIFYGFGEDNDFQARNIQKRTDGTVFDVFVRNTYYETFQITGYGNHSVLNALAVIALCHYENVDVEAVKQQLTTFGGVKRRFNAKPMGEQVIIDDYAHHPTEINVTIEAARQKYPEREVVAVFQPHTFSRTEKFLDEFAESLSKADQVYLCDIFGSARENKGDLTIQDLQQRIDGAELITDTTTDILKKHKTGVLIFMGAGDIQKFEAAYVKEVQVAEK</sequence>
<evidence type="ECO:0000259" key="15">
    <source>
        <dbReference type="Pfam" id="PF01225"/>
    </source>
</evidence>
<accession>A0A073KQ42</accession>
<feature type="binding site" evidence="14">
    <location>
        <begin position="108"/>
        <end position="114"/>
    </location>
    <ligand>
        <name>ATP</name>
        <dbReference type="ChEBI" id="CHEBI:30616"/>
    </ligand>
</feature>
<keyword evidence="6 14" id="KW-0132">Cell division</keyword>
<evidence type="ECO:0000256" key="11">
    <source>
        <dbReference type="ARBA" id="ARBA00023306"/>
    </source>
</evidence>
<dbReference type="STRING" id="574375.AZF08_04960"/>
<evidence type="ECO:0000256" key="5">
    <source>
        <dbReference type="ARBA" id="ARBA00022598"/>
    </source>
</evidence>
<feature type="domain" description="Mur ligase central" evidence="17">
    <location>
        <begin position="106"/>
        <end position="274"/>
    </location>
</feature>
<evidence type="ECO:0000256" key="9">
    <source>
        <dbReference type="ARBA" id="ARBA00022960"/>
    </source>
</evidence>
<comment type="caution">
    <text evidence="18">The sequence shown here is derived from an EMBL/GenBank/DDBJ whole genome shotgun (WGS) entry which is preliminary data.</text>
</comment>
<feature type="domain" description="Mur ligase N-terminal catalytic" evidence="15">
    <location>
        <begin position="4"/>
        <end position="101"/>
    </location>
</feature>
<dbReference type="RefSeq" id="WP_033674260.1">
    <property type="nucleotide sequence ID" value="NZ_JOTM01000006.1"/>
</dbReference>
<dbReference type="PANTHER" id="PTHR43445">
    <property type="entry name" value="UDP-N-ACETYLMURAMATE--L-ALANINE LIGASE-RELATED"/>
    <property type="match status" value="1"/>
</dbReference>
<dbReference type="InterPro" id="IPR036565">
    <property type="entry name" value="Mur-like_cat_sf"/>
</dbReference>
<dbReference type="Pfam" id="PF01225">
    <property type="entry name" value="Mur_ligase"/>
    <property type="match status" value="1"/>
</dbReference>
<keyword evidence="10 14" id="KW-0573">Peptidoglycan synthesis</keyword>
<keyword evidence="4 14" id="KW-0963">Cytoplasm</keyword>
<comment type="pathway">
    <text evidence="2 14">Cell wall biogenesis; peptidoglycan biosynthesis.</text>
</comment>
<dbReference type="InterPro" id="IPR036615">
    <property type="entry name" value="Mur_ligase_C_dom_sf"/>
</dbReference>
<dbReference type="InterPro" id="IPR005758">
    <property type="entry name" value="UDP-N-AcMur_Ala_ligase_MurC"/>
</dbReference>
<dbReference type="EMBL" id="JOTM01000006">
    <property type="protein sequence ID" value="KEK24493.1"/>
    <property type="molecule type" value="Genomic_DNA"/>
</dbReference>
<keyword evidence="9 14" id="KW-0133">Cell shape</keyword>
<evidence type="ECO:0000256" key="4">
    <source>
        <dbReference type="ARBA" id="ARBA00022490"/>
    </source>
</evidence>
<gene>
    <name evidence="14" type="primary">murC</name>
    <name evidence="18" type="ORF">BAGA_25415</name>
</gene>
<dbReference type="OrthoDB" id="9804126at2"/>
<keyword evidence="12 14" id="KW-0961">Cell wall biogenesis/degradation</keyword>
<dbReference type="HAMAP" id="MF_00046">
    <property type="entry name" value="MurC"/>
    <property type="match status" value="1"/>
</dbReference>
<evidence type="ECO:0000313" key="18">
    <source>
        <dbReference type="EMBL" id="KEK24493.1"/>
    </source>
</evidence>
<dbReference type="Pfam" id="PF02875">
    <property type="entry name" value="Mur_ligase_C"/>
    <property type="match status" value="1"/>
</dbReference>
<dbReference type="Pfam" id="PF08245">
    <property type="entry name" value="Mur_ligase_M"/>
    <property type="match status" value="1"/>
</dbReference>
<dbReference type="AlphaFoldDB" id="A0A073KQ42"/>
<dbReference type="GO" id="GO:0008360">
    <property type="term" value="P:regulation of cell shape"/>
    <property type="evidence" value="ECO:0007669"/>
    <property type="project" value="UniProtKB-KW"/>
</dbReference>
<comment type="function">
    <text evidence="14">Cell wall formation.</text>
</comment>
<dbReference type="Gene3D" id="3.90.190.20">
    <property type="entry name" value="Mur ligase, C-terminal domain"/>
    <property type="match status" value="1"/>
</dbReference>
<keyword evidence="11 14" id="KW-0131">Cell cycle</keyword>
<proteinExistence type="inferred from homology"/>
<dbReference type="InterPro" id="IPR004101">
    <property type="entry name" value="Mur_ligase_C"/>
</dbReference>
<dbReference type="GO" id="GO:0008763">
    <property type="term" value="F:UDP-N-acetylmuramate-L-alanine ligase activity"/>
    <property type="evidence" value="ECO:0007669"/>
    <property type="project" value="UniProtKB-UniRule"/>
</dbReference>
<evidence type="ECO:0000256" key="12">
    <source>
        <dbReference type="ARBA" id="ARBA00023316"/>
    </source>
</evidence>
<dbReference type="Gene3D" id="3.40.1190.10">
    <property type="entry name" value="Mur-like, catalytic domain"/>
    <property type="match status" value="1"/>
</dbReference>
<evidence type="ECO:0000256" key="6">
    <source>
        <dbReference type="ARBA" id="ARBA00022618"/>
    </source>
</evidence>
<feature type="domain" description="Mur ligase C-terminal" evidence="16">
    <location>
        <begin position="298"/>
        <end position="398"/>
    </location>
</feature>
<keyword evidence="7 14" id="KW-0547">Nucleotide-binding</keyword>
<evidence type="ECO:0000259" key="16">
    <source>
        <dbReference type="Pfam" id="PF02875"/>
    </source>
</evidence>
<dbReference type="GO" id="GO:0051301">
    <property type="term" value="P:cell division"/>
    <property type="evidence" value="ECO:0007669"/>
    <property type="project" value="UniProtKB-KW"/>
</dbReference>
<evidence type="ECO:0000256" key="7">
    <source>
        <dbReference type="ARBA" id="ARBA00022741"/>
    </source>
</evidence>
<evidence type="ECO:0000259" key="17">
    <source>
        <dbReference type="Pfam" id="PF08245"/>
    </source>
</evidence>
<evidence type="ECO:0000313" key="19">
    <source>
        <dbReference type="Proteomes" id="UP000027778"/>
    </source>
</evidence>
<dbReference type="EC" id="6.3.2.8" evidence="3 14"/>
<keyword evidence="8 14" id="KW-0067">ATP-binding</keyword>
<comment type="catalytic activity">
    <reaction evidence="13 14">
        <text>UDP-N-acetyl-alpha-D-muramate + L-alanine + ATP = UDP-N-acetyl-alpha-D-muramoyl-L-alanine + ADP + phosphate + H(+)</text>
        <dbReference type="Rhea" id="RHEA:23372"/>
        <dbReference type="ChEBI" id="CHEBI:15378"/>
        <dbReference type="ChEBI" id="CHEBI:30616"/>
        <dbReference type="ChEBI" id="CHEBI:43474"/>
        <dbReference type="ChEBI" id="CHEBI:57972"/>
        <dbReference type="ChEBI" id="CHEBI:70757"/>
        <dbReference type="ChEBI" id="CHEBI:83898"/>
        <dbReference type="ChEBI" id="CHEBI:456216"/>
        <dbReference type="EC" id="6.3.2.8"/>
    </reaction>
</comment>
<dbReference type="Proteomes" id="UP000027778">
    <property type="component" value="Unassembled WGS sequence"/>
</dbReference>
<dbReference type="NCBIfam" id="TIGR01082">
    <property type="entry name" value="murC"/>
    <property type="match status" value="1"/>
</dbReference>
<comment type="similarity">
    <text evidence="14">Belongs to the MurCDEF family.</text>
</comment>